<evidence type="ECO:0000313" key="3">
    <source>
        <dbReference type="EMBL" id="MFC7395070.1"/>
    </source>
</evidence>
<keyword evidence="1" id="KW-0472">Membrane</keyword>
<gene>
    <name evidence="3" type="ORF">ACFQRG_19340</name>
</gene>
<name>A0ABW2Q4U5_9BACL</name>
<dbReference type="CDD" id="cd15787">
    <property type="entry name" value="YycH_N"/>
    <property type="match status" value="1"/>
</dbReference>
<proteinExistence type="predicted"/>
<dbReference type="EMBL" id="JBHTCO010000042">
    <property type="protein sequence ID" value="MFC7395070.1"/>
    <property type="molecule type" value="Genomic_DNA"/>
</dbReference>
<dbReference type="InterPro" id="IPR042274">
    <property type="entry name" value="YycH/YycI_2"/>
</dbReference>
<feature type="transmembrane region" description="Helical" evidence="1">
    <location>
        <begin position="9"/>
        <end position="28"/>
    </location>
</feature>
<comment type="caution">
    <text evidence="3">The sequence shown here is derived from an EMBL/GenBank/DDBJ whole genome shotgun (WGS) entry which is preliminary data.</text>
</comment>
<evidence type="ECO:0000313" key="4">
    <source>
        <dbReference type="Proteomes" id="UP001596505"/>
    </source>
</evidence>
<organism evidence="3 4">
    <name type="scientific">Scopulibacillus cellulosilyticus</name>
    <dbReference type="NCBI Taxonomy" id="2665665"/>
    <lineage>
        <taxon>Bacteria</taxon>
        <taxon>Bacillati</taxon>
        <taxon>Bacillota</taxon>
        <taxon>Bacilli</taxon>
        <taxon>Bacillales</taxon>
        <taxon>Sporolactobacillaceae</taxon>
        <taxon>Scopulibacillus</taxon>
    </lineage>
</organism>
<accession>A0ABW2Q4U5</accession>
<protein>
    <submittedName>
        <fullName evidence="3">YycH family regulatory protein</fullName>
    </submittedName>
</protein>
<dbReference type="Proteomes" id="UP001596505">
    <property type="component" value="Unassembled WGS sequence"/>
</dbReference>
<feature type="domain" description="Regulatory protein YycH" evidence="2">
    <location>
        <begin position="4"/>
        <end position="426"/>
    </location>
</feature>
<evidence type="ECO:0000259" key="2">
    <source>
        <dbReference type="Pfam" id="PF07435"/>
    </source>
</evidence>
<keyword evidence="1" id="KW-1133">Transmembrane helix</keyword>
<dbReference type="Pfam" id="PF07435">
    <property type="entry name" value="YycH"/>
    <property type="match status" value="1"/>
</dbReference>
<keyword evidence="4" id="KW-1185">Reference proteome</keyword>
<reference evidence="4" key="1">
    <citation type="journal article" date="2019" name="Int. J. Syst. Evol. Microbiol.">
        <title>The Global Catalogue of Microorganisms (GCM) 10K type strain sequencing project: providing services to taxonomists for standard genome sequencing and annotation.</title>
        <authorList>
            <consortium name="The Broad Institute Genomics Platform"/>
            <consortium name="The Broad Institute Genome Sequencing Center for Infectious Disease"/>
            <person name="Wu L."/>
            <person name="Ma J."/>
        </authorList>
    </citation>
    <scope>NUCLEOTIDE SEQUENCE [LARGE SCALE GENOMIC DNA]</scope>
    <source>
        <strain evidence="4">CGMCC 1.16305</strain>
    </source>
</reference>
<dbReference type="RefSeq" id="WP_380969206.1">
    <property type="nucleotide sequence ID" value="NZ_JBHTCO010000042.1"/>
</dbReference>
<dbReference type="Gene3D" id="3.30.310.160">
    <property type="entry name" value="YycH protein, domain 2"/>
    <property type="match status" value="1"/>
</dbReference>
<keyword evidence="1" id="KW-0812">Transmembrane</keyword>
<dbReference type="Gene3D" id="3.10.450.310">
    <property type="match status" value="1"/>
</dbReference>
<dbReference type="InterPro" id="IPR009996">
    <property type="entry name" value="YycH"/>
</dbReference>
<sequence>MTRETGKTILLTILVLLSVVLTWNIWFYQTEYKSSKSPSDSVKNVAIADSKSLKDVVKPDLAVYYHNNDMFGVTKSESVSKVYSLFRKATFTNVYPIYGQHSIPARGGNNGYEIVFPAPVTINTLQKLFNFDSEDLSVQNNLMIDRIEIFKSATNNNQVMALFKTEKDNAAFYAAVKGLNVNNLYTSFSNANLVPYYKQPLRVKTAYLPAVKTKVKSILSFYDTVSFTDFVPILFSDPDNAIYSKGSYSDGSHQLEKSGNVLQYVNPAIGDTSTDIEDPIIHSYDFVNGHKGWTDDYIYDGISQNPSSEHQEVNFRIMTGDYPIISTEVYPNQYLCLINLNWKDNELQKLNRTLLNLNPIDTREPQTLASGQEVLHLLKTKASIKPKDIEDLRIGYRLRTVSDSDSSINLVPEWFYKQKGKWYSVLDAAQPEKPLQGEASAS</sequence>
<evidence type="ECO:0000256" key="1">
    <source>
        <dbReference type="SAM" id="Phobius"/>
    </source>
</evidence>